<dbReference type="InterPro" id="IPR017972">
    <property type="entry name" value="Cyt_P450_CS"/>
</dbReference>
<keyword evidence="2" id="KW-0560">Oxidoreductase</keyword>
<dbReference type="Proteomes" id="UP001369736">
    <property type="component" value="Unassembled WGS sequence"/>
</dbReference>
<dbReference type="SUPFAM" id="SSF48264">
    <property type="entry name" value="Cytochrome P450"/>
    <property type="match status" value="1"/>
</dbReference>
<name>A0ABU8M8N1_9PSEU</name>
<accession>A0ABU8M8N1</accession>
<dbReference type="InterPro" id="IPR036396">
    <property type="entry name" value="Cyt_P450_sf"/>
</dbReference>
<comment type="caution">
    <text evidence="3">The sequence shown here is derived from an EMBL/GenBank/DDBJ whole genome shotgun (WGS) entry which is preliminary data.</text>
</comment>
<evidence type="ECO:0000313" key="4">
    <source>
        <dbReference type="Proteomes" id="UP001369736"/>
    </source>
</evidence>
<dbReference type="Pfam" id="PF00067">
    <property type="entry name" value="p450"/>
    <property type="match status" value="1"/>
</dbReference>
<dbReference type="PRINTS" id="PR00359">
    <property type="entry name" value="BP450"/>
</dbReference>
<evidence type="ECO:0000313" key="3">
    <source>
        <dbReference type="EMBL" id="MEJ2863695.1"/>
    </source>
</evidence>
<dbReference type="EMBL" id="JBBEGM010000009">
    <property type="protein sequence ID" value="MEJ2863695.1"/>
    <property type="molecule type" value="Genomic_DNA"/>
</dbReference>
<keyword evidence="2" id="KW-0503">Monooxygenase</keyword>
<comment type="similarity">
    <text evidence="1 2">Belongs to the cytochrome P450 family.</text>
</comment>
<dbReference type="PANTHER" id="PTHR46696">
    <property type="entry name" value="P450, PUTATIVE (EUROFUNG)-RELATED"/>
    <property type="match status" value="1"/>
</dbReference>
<gene>
    <name evidence="3" type="ORF">WCD58_21220</name>
</gene>
<evidence type="ECO:0000256" key="2">
    <source>
        <dbReference type="RuleBase" id="RU000461"/>
    </source>
</evidence>
<dbReference type="InterPro" id="IPR002397">
    <property type="entry name" value="Cyt_P450_B"/>
</dbReference>
<organism evidence="3 4">
    <name type="scientific">Actinomycetospora flava</name>
    <dbReference type="NCBI Taxonomy" id="3129232"/>
    <lineage>
        <taxon>Bacteria</taxon>
        <taxon>Bacillati</taxon>
        <taxon>Actinomycetota</taxon>
        <taxon>Actinomycetes</taxon>
        <taxon>Pseudonocardiales</taxon>
        <taxon>Pseudonocardiaceae</taxon>
        <taxon>Actinomycetospora</taxon>
    </lineage>
</organism>
<evidence type="ECO:0000256" key="1">
    <source>
        <dbReference type="ARBA" id="ARBA00010617"/>
    </source>
</evidence>
<keyword evidence="4" id="KW-1185">Reference proteome</keyword>
<keyword evidence="2" id="KW-0479">Metal-binding</keyword>
<dbReference type="Gene3D" id="1.10.630.10">
    <property type="entry name" value="Cytochrome P450"/>
    <property type="match status" value="1"/>
</dbReference>
<keyword evidence="2" id="KW-0408">Iron</keyword>
<protein>
    <submittedName>
        <fullName evidence="3">Cytochrome P450</fullName>
    </submittedName>
</protein>
<dbReference type="PROSITE" id="PS00086">
    <property type="entry name" value="CYTOCHROME_P450"/>
    <property type="match status" value="1"/>
</dbReference>
<keyword evidence="2" id="KW-0349">Heme</keyword>
<reference evidence="3 4" key="1">
    <citation type="submission" date="2024-03" db="EMBL/GenBank/DDBJ databases">
        <title>Actinomycetospora sp. OC33-EN07, a novel actinomycete isolated from wild orchid (Aerides multiflora).</title>
        <authorList>
            <person name="Suriyachadkun C."/>
        </authorList>
    </citation>
    <scope>NUCLEOTIDE SEQUENCE [LARGE SCALE GENOMIC DNA]</scope>
    <source>
        <strain evidence="3 4">OC33-EN07</strain>
    </source>
</reference>
<proteinExistence type="inferred from homology"/>
<dbReference type="InterPro" id="IPR001128">
    <property type="entry name" value="Cyt_P450"/>
</dbReference>
<dbReference type="PANTHER" id="PTHR46696:SF4">
    <property type="entry name" value="BIOTIN BIOSYNTHESIS CYTOCHROME P450"/>
    <property type="match status" value="1"/>
</dbReference>
<dbReference type="RefSeq" id="WP_337705057.1">
    <property type="nucleotide sequence ID" value="NZ_JBBEGM010000009.1"/>
</dbReference>
<sequence length="401" mass="43153">MTTISGPSAGSAFDPFAPELRDDPYPAYAALRDEAPCVRLDRYGVWLISRYDDVAAVLRDWETFSSAQGAGLEPVATPEEGGVILSTDPPDHTRVRRAVARDFTPKAIGALEPRVRDLVRAALDGALTEGEVDWIAQVAQPVPTTVMAELMGYPDRHREEYCRWASTIFDSMGCPAGGATPALAEATGGLFGFVAGIAAEGEYVTDGWADRIVQAGGRGELARGEVVSLLGGILVAAMDTTVNMLGNLAHALATHPDQWARLVERPELVPSAIEECLRFESPVQPGFFRVTTTDTTVADVPLPAGSRVMAAFGSANRDPRRFADPDRFLVDRSPNEHLAFGRGVHFCLGAPVARLIGRVVLSELVANAAEVRLAGSPVRKPNRMLRGFDSLPLAVRNRSRR</sequence>